<dbReference type="Proteomes" id="UP001374584">
    <property type="component" value="Unassembled WGS sequence"/>
</dbReference>
<protein>
    <submittedName>
        <fullName evidence="1">Uncharacterized protein</fullName>
    </submittedName>
</protein>
<organism evidence="1 2">
    <name type="scientific">Phaseolus coccineus</name>
    <name type="common">Scarlet runner bean</name>
    <name type="synonym">Phaseolus multiflorus</name>
    <dbReference type="NCBI Taxonomy" id="3886"/>
    <lineage>
        <taxon>Eukaryota</taxon>
        <taxon>Viridiplantae</taxon>
        <taxon>Streptophyta</taxon>
        <taxon>Embryophyta</taxon>
        <taxon>Tracheophyta</taxon>
        <taxon>Spermatophyta</taxon>
        <taxon>Magnoliopsida</taxon>
        <taxon>eudicotyledons</taxon>
        <taxon>Gunneridae</taxon>
        <taxon>Pentapetalae</taxon>
        <taxon>rosids</taxon>
        <taxon>fabids</taxon>
        <taxon>Fabales</taxon>
        <taxon>Fabaceae</taxon>
        <taxon>Papilionoideae</taxon>
        <taxon>50 kb inversion clade</taxon>
        <taxon>NPAAA clade</taxon>
        <taxon>indigoferoid/millettioid clade</taxon>
        <taxon>Phaseoleae</taxon>
        <taxon>Phaseolus</taxon>
    </lineage>
</organism>
<sequence>MNTQAPSQVPMPPHVLCPPPMLGSNVQSLPMLIIRSNEGPLTRIDNVSTSTLNSNSLWHINMKANQVTADRGSGYPFPYNVKLLKAVGLVGCLFLDLLSKVLNLDLVQFVRPMQLCMLHAMLKSL</sequence>
<dbReference type="EMBL" id="JAYMYR010000006">
    <property type="protein sequence ID" value="KAK7356214.1"/>
    <property type="molecule type" value="Genomic_DNA"/>
</dbReference>
<proteinExistence type="predicted"/>
<gene>
    <name evidence="1" type="ORF">VNO80_15481</name>
</gene>
<name>A0AAN9MNT3_PHACN</name>
<evidence type="ECO:0000313" key="2">
    <source>
        <dbReference type="Proteomes" id="UP001374584"/>
    </source>
</evidence>
<evidence type="ECO:0000313" key="1">
    <source>
        <dbReference type="EMBL" id="KAK7356214.1"/>
    </source>
</evidence>
<comment type="caution">
    <text evidence="1">The sequence shown here is derived from an EMBL/GenBank/DDBJ whole genome shotgun (WGS) entry which is preliminary data.</text>
</comment>
<reference evidence="1 2" key="1">
    <citation type="submission" date="2024-01" db="EMBL/GenBank/DDBJ databases">
        <title>The genomes of 5 underutilized Papilionoideae crops provide insights into root nodulation and disease resistanc.</title>
        <authorList>
            <person name="Jiang F."/>
        </authorList>
    </citation>
    <scope>NUCLEOTIDE SEQUENCE [LARGE SCALE GENOMIC DNA]</scope>
    <source>
        <strain evidence="1">JINMINGXINNONG_FW02</strain>
        <tissue evidence="1">Leaves</tissue>
    </source>
</reference>
<dbReference type="AlphaFoldDB" id="A0AAN9MNT3"/>
<accession>A0AAN9MNT3</accession>
<keyword evidence="2" id="KW-1185">Reference proteome</keyword>